<dbReference type="PaxDb" id="8355-A0A1L8G7Y5"/>
<dbReference type="SUPFAM" id="SSF55136">
    <property type="entry name" value="Probable bacterial effector-binding domain"/>
    <property type="match status" value="1"/>
</dbReference>
<comment type="similarity">
    <text evidence="1">Belongs to the HEBP family.</text>
</comment>
<organism evidence="2 3">
    <name type="scientific">Xenopus laevis</name>
    <name type="common">African clawed frog</name>
    <dbReference type="NCBI Taxonomy" id="8355"/>
    <lineage>
        <taxon>Eukaryota</taxon>
        <taxon>Metazoa</taxon>
        <taxon>Chordata</taxon>
        <taxon>Craniata</taxon>
        <taxon>Vertebrata</taxon>
        <taxon>Euteleostomi</taxon>
        <taxon>Amphibia</taxon>
        <taxon>Batrachia</taxon>
        <taxon>Anura</taxon>
        <taxon>Pipoidea</taxon>
        <taxon>Pipidae</taxon>
        <taxon>Xenopodinae</taxon>
        <taxon>Xenopus</taxon>
        <taxon>Xenopus</taxon>
    </lineage>
</organism>
<dbReference type="GO" id="GO:0020037">
    <property type="term" value="F:heme binding"/>
    <property type="evidence" value="ECO:0000318"/>
    <property type="project" value="GO_Central"/>
</dbReference>
<dbReference type="GO" id="GO:0005737">
    <property type="term" value="C:cytoplasm"/>
    <property type="evidence" value="ECO:0000318"/>
    <property type="project" value="GO_Central"/>
</dbReference>
<dbReference type="InterPro" id="IPR006917">
    <property type="entry name" value="SOUL_heme-bd"/>
</dbReference>
<name>A0A1L8G7Y5_XENLA</name>
<dbReference type="AlphaFoldDB" id="A0A1L8G7Y5"/>
<evidence type="ECO:0000313" key="2">
    <source>
        <dbReference type="Proteomes" id="UP000186698"/>
    </source>
</evidence>
<keyword evidence="2" id="KW-1185">Reference proteome</keyword>
<dbReference type="PROSITE" id="PS51257">
    <property type="entry name" value="PROKAR_LIPOPROTEIN"/>
    <property type="match status" value="1"/>
</dbReference>
<dbReference type="KEGG" id="xla:100126630"/>
<evidence type="ECO:0000313" key="3">
    <source>
        <dbReference type="RefSeq" id="XP_018117725.2"/>
    </source>
</evidence>
<dbReference type="InterPro" id="IPR011256">
    <property type="entry name" value="Reg_factor_effector_dom_sf"/>
</dbReference>
<dbReference type="Proteomes" id="UP000186698">
    <property type="component" value="Chromosome 5L"/>
</dbReference>
<dbReference type="GeneID" id="100126630"/>
<proteinExistence type="inferred from homology"/>
<accession>A0A1L8G7Y5</accession>
<evidence type="ECO:0000256" key="1">
    <source>
        <dbReference type="ARBA" id="ARBA00009817"/>
    </source>
</evidence>
<dbReference type="PANTHER" id="PTHR11220:SF75">
    <property type="entry name" value="HEME-BINDING PROTEIN 2"/>
    <property type="match status" value="1"/>
</dbReference>
<sequence>MNSRYLGMMLIVFFLVGCVVEAKKPVCDCDEDKPPAFCRGITCPKYKLVEKNNNFELRTYEATQWVTTPLQMSVEGLEESFIHLTEYMNGKNWEEILMEMAVPVLVIAPIGKPPVNGTMMFLLPTEIKKPPTPTDADISFQKFKETSVYVRTYYDFSTGGPHAKTLAEELDLQGKAFEKSFFISAGYHDPTLLIGRHCEVWFLAN</sequence>
<dbReference type="Gene3D" id="3.20.80.10">
    <property type="entry name" value="Regulatory factor, effector binding domain"/>
    <property type="match status" value="1"/>
</dbReference>
<dbReference type="Pfam" id="PF04832">
    <property type="entry name" value="SOUL"/>
    <property type="match status" value="1"/>
</dbReference>
<reference evidence="3" key="1">
    <citation type="submission" date="2025-08" db="UniProtKB">
        <authorList>
            <consortium name="RefSeq"/>
        </authorList>
    </citation>
    <scope>IDENTIFICATION</scope>
    <source>
        <strain evidence="3">J_2021</strain>
        <tissue evidence="3">Erythrocytes</tissue>
    </source>
</reference>
<gene>
    <name evidence="3" type="primary">XB5970067.L</name>
</gene>
<dbReference type="OrthoDB" id="6424451at2759"/>
<dbReference type="OMA" id="YEIRTYH"/>
<dbReference type="RefSeq" id="XP_018117725.2">
    <property type="nucleotide sequence ID" value="XM_018262236.2"/>
</dbReference>
<dbReference type="CTD" id="100126630"/>
<dbReference type="PANTHER" id="PTHR11220">
    <property type="entry name" value="HEME-BINDING PROTEIN-RELATED"/>
    <property type="match status" value="1"/>
</dbReference>
<protein>
    <submittedName>
        <fullName evidence="3">Heme-binding protein 2</fullName>
    </submittedName>
</protein>